<protein>
    <recommendedName>
        <fullName evidence="5">t-SNARE coiled-coil homology domain-containing protein</fullName>
    </recommendedName>
</protein>
<dbReference type="GO" id="GO:0031201">
    <property type="term" value="C:SNARE complex"/>
    <property type="evidence" value="ECO:0007669"/>
    <property type="project" value="TreeGrafter"/>
</dbReference>
<dbReference type="PANTHER" id="PTHR19957">
    <property type="entry name" value="SYNTAXIN"/>
    <property type="match status" value="1"/>
</dbReference>
<dbReference type="InterPro" id="IPR000727">
    <property type="entry name" value="T_SNARE_dom"/>
</dbReference>
<evidence type="ECO:0000256" key="2">
    <source>
        <dbReference type="ARBA" id="ARBA00022927"/>
    </source>
</evidence>
<dbReference type="GO" id="GO:0000139">
    <property type="term" value="C:Golgi membrane"/>
    <property type="evidence" value="ECO:0007669"/>
    <property type="project" value="TreeGrafter"/>
</dbReference>
<evidence type="ECO:0000313" key="7">
    <source>
        <dbReference type="Proteomes" id="UP000823749"/>
    </source>
</evidence>
<dbReference type="Proteomes" id="UP000823749">
    <property type="component" value="Chromosome 9"/>
</dbReference>
<feature type="transmembrane region" description="Helical" evidence="4">
    <location>
        <begin position="333"/>
        <end position="353"/>
    </location>
</feature>
<evidence type="ECO:0000256" key="4">
    <source>
        <dbReference type="SAM" id="Phobius"/>
    </source>
</evidence>
<dbReference type="GO" id="GO:0005484">
    <property type="term" value="F:SNAP receptor activity"/>
    <property type="evidence" value="ECO:0007669"/>
    <property type="project" value="InterPro"/>
</dbReference>
<feature type="compositionally biased region" description="Low complexity" evidence="3">
    <location>
        <begin position="211"/>
        <end position="222"/>
    </location>
</feature>
<dbReference type="SMART" id="SM00397">
    <property type="entry name" value="t_SNARE"/>
    <property type="match status" value="1"/>
</dbReference>
<dbReference type="InterPro" id="IPR006012">
    <property type="entry name" value="Syntaxin/epimorphin_CS"/>
</dbReference>
<dbReference type="PANTHER" id="PTHR19957:SF228">
    <property type="entry name" value="SYNTAXIN-31"/>
    <property type="match status" value="1"/>
</dbReference>
<dbReference type="EMBL" id="JACTNZ010000009">
    <property type="protein sequence ID" value="KAG5533497.1"/>
    <property type="molecule type" value="Genomic_DNA"/>
</dbReference>
<reference evidence="6" key="1">
    <citation type="submission" date="2020-08" db="EMBL/GenBank/DDBJ databases">
        <title>Plant Genome Project.</title>
        <authorList>
            <person name="Zhang R.-G."/>
        </authorList>
    </citation>
    <scope>NUCLEOTIDE SEQUENCE</scope>
    <source>
        <strain evidence="6">WSP0</strain>
        <tissue evidence="6">Leaf</tissue>
    </source>
</reference>
<keyword evidence="4" id="KW-0472">Membrane</keyword>
<dbReference type="GO" id="GO:0006906">
    <property type="term" value="P:vesicle fusion"/>
    <property type="evidence" value="ECO:0007669"/>
    <property type="project" value="TreeGrafter"/>
</dbReference>
<comment type="caution">
    <text evidence="6">The sequence shown here is derived from an EMBL/GenBank/DDBJ whole genome shotgun (WGS) entry which is preliminary data.</text>
</comment>
<organism evidence="6 7">
    <name type="scientific">Rhododendron griersonianum</name>
    <dbReference type="NCBI Taxonomy" id="479676"/>
    <lineage>
        <taxon>Eukaryota</taxon>
        <taxon>Viridiplantae</taxon>
        <taxon>Streptophyta</taxon>
        <taxon>Embryophyta</taxon>
        <taxon>Tracheophyta</taxon>
        <taxon>Spermatophyta</taxon>
        <taxon>Magnoliopsida</taxon>
        <taxon>eudicotyledons</taxon>
        <taxon>Gunneridae</taxon>
        <taxon>Pentapetalae</taxon>
        <taxon>asterids</taxon>
        <taxon>Ericales</taxon>
        <taxon>Ericaceae</taxon>
        <taxon>Ericoideae</taxon>
        <taxon>Rhodoreae</taxon>
        <taxon>Rhododendron</taxon>
    </lineage>
</organism>
<evidence type="ECO:0000313" key="6">
    <source>
        <dbReference type="EMBL" id="KAG5533497.1"/>
    </source>
</evidence>
<dbReference type="PROSITE" id="PS50192">
    <property type="entry name" value="T_SNARE"/>
    <property type="match status" value="1"/>
</dbReference>
<keyword evidence="7" id="KW-1185">Reference proteome</keyword>
<dbReference type="Pfam" id="PF11416">
    <property type="entry name" value="Syntaxin-5_N"/>
    <property type="match status" value="1"/>
</dbReference>
<feature type="region of interest" description="Disordered" evidence="3">
    <location>
        <begin position="1"/>
        <end position="50"/>
    </location>
</feature>
<evidence type="ECO:0000256" key="1">
    <source>
        <dbReference type="ARBA" id="ARBA00009063"/>
    </source>
</evidence>
<accession>A0AAV6IZ60</accession>
<dbReference type="InterPro" id="IPR045242">
    <property type="entry name" value="Syntaxin"/>
</dbReference>
<evidence type="ECO:0000259" key="5">
    <source>
        <dbReference type="PROSITE" id="PS50192"/>
    </source>
</evidence>
<dbReference type="Gene3D" id="1.20.58.70">
    <property type="match status" value="1"/>
</dbReference>
<dbReference type="GO" id="GO:0000149">
    <property type="term" value="F:SNARE binding"/>
    <property type="evidence" value="ECO:0007669"/>
    <property type="project" value="TreeGrafter"/>
</dbReference>
<proteinExistence type="inferred from homology"/>
<evidence type="ECO:0000256" key="3">
    <source>
        <dbReference type="SAM" id="MobiDB-lite"/>
    </source>
</evidence>
<sequence length="354" mass="39166">MSMASAGVSTYRDRTSEFRSLSETLKKVGGANESGESHNGPSPPKLPASSYRSEFNKKASRIGLGIHETSLKIARLAKLAKRSSIFDDPLKEIQELTALVKDDITALNVAISDLQTLQNLERADGNYSDDRVVHSTTVCDDLKSKLMGTTKQFQDVLTTRTELSAHRLSSSFPQNIKAHENRKQMFSTNIARENPLRQPAKTVTEPPPWSTPSGSSGSSQQSILPADGVQAGNQLRRRLAADNTPTHHMEMSMLQQVVPRQESYSQSRAVALQNVESTISELGGIFTHLATMVAHQGELAIRIDDNMEESLANVEGARSSLLRHLNQISSNRWLMIKIFAILIFFLMVFIFFVV</sequence>
<dbReference type="GO" id="GO:0048278">
    <property type="term" value="P:vesicle docking"/>
    <property type="evidence" value="ECO:0007669"/>
    <property type="project" value="TreeGrafter"/>
</dbReference>
<dbReference type="AlphaFoldDB" id="A0AAV6IZ60"/>
<keyword evidence="2" id="KW-0653">Protein transport</keyword>
<feature type="region of interest" description="Disordered" evidence="3">
    <location>
        <begin position="189"/>
        <end position="224"/>
    </location>
</feature>
<comment type="similarity">
    <text evidence="1">Belongs to the syntaxin family.</text>
</comment>
<keyword evidence="2" id="KW-0813">Transport</keyword>
<gene>
    <name evidence="6" type="ORF">RHGRI_027617</name>
</gene>
<dbReference type="InterPro" id="IPR021538">
    <property type="entry name" value="Syntaxin-5_N"/>
</dbReference>
<name>A0AAV6IZ60_9ERIC</name>
<dbReference type="GO" id="GO:0006886">
    <property type="term" value="P:intracellular protein transport"/>
    <property type="evidence" value="ECO:0007669"/>
    <property type="project" value="InterPro"/>
</dbReference>
<feature type="domain" description="T-SNARE coiled-coil homology" evidence="5">
    <location>
        <begin position="262"/>
        <end position="324"/>
    </location>
</feature>
<keyword evidence="4" id="KW-0812">Transmembrane</keyword>
<dbReference type="SUPFAM" id="SSF47661">
    <property type="entry name" value="t-snare proteins"/>
    <property type="match status" value="1"/>
</dbReference>
<dbReference type="CDD" id="cd15844">
    <property type="entry name" value="SNARE_syntaxin5"/>
    <property type="match status" value="1"/>
</dbReference>
<keyword evidence="4" id="KW-1133">Transmembrane helix</keyword>
<dbReference type="InterPro" id="IPR010989">
    <property type="entry name" value="SNARE"/>
</dbReference>
<dbReference type="GO" id="GO:0006888">
    <property type="term" value="P:endoplasmic reticulum to Golgi vesicle-mediated transport"/>
    <property type="evidence" value="ECO:0007669"/>
    <property type="project" value="TreeGrafter"/>
</dbReference>
<dbReference type="PROSITE" id="PS00914">
    <property type="entry name" value="SYNTAXIN"/>
    <property type="match status" value="1"/>
</dbReference>
<dbReference type="Pfam" id="PF05739">
    <property type="entry name" value="SNARE"/>
    <property type="match status" value="1"/>
</dbReference>